<gene>
    <name evidence="2" type="ORF">ACD_4C00138G0019</name>
</gene>
<accession>K2GU02</accession>
<proteinExistence type="predicted"/>
<keyword evidence="1" id="KW-1133">Transmembrane helix</keyword>
<organism evidence="2">
    <name type="scientific">uncultured bacterium</name>
    <name type="common">gcode 4</name>
    <dbReference type="NCBI Taxonomy" id="1234023"/>
    <lineage>
        <taxon>Bacteria</taxon>
        <taxon>environmental samples</taxon>
    </lineage>
</organism>
<sequence>MIHSYNEEVKIKRRKNIIFWTIVFFLAWYLYLFFQGYYLNVDFNLKTPKKENLFKQFWIINIQVFPDQDDIKVNWIKYWNVSKSIFDFWKYEVNIDKKLYIPVSLNISLNKDNLFFSNTINLIKVPTYKKITEFFDEISNVWDYYLAFDKKNKLVKILDKDLNMIKTILTKDFNYIWKNYFSMGEWIYSYDFDLNTVKPLMTKDSIPKNITCKNVRLVNDDLFCYDTMVFISSIRSFWKNEKILRINSNVILTEAYIYNNSSNSNWNSFKHEDKNFIEPESVITIWDLPFYLKNWSLYHLQKQKQEKLIVPELDNIIKAQNYQDEYILIWYTKDKKQAFLISDWKRRYSWYFDSIDIKNMEISKNNWIYFFKTKNALQMYYKWWKNIIKIIDWEMLNIFDNKAFFKMDWNNYYMQLLED</sequence>
<feature type="transmembrane region" description="Helical" evidence="1">
    <location>
        <begin position="17"/>
        <end position="39"/>
    </location>
</feature>
<comment type="caution">
    <text evidence="2">The sequence shown here is derived from an EMBL/GenBank/DDBJ whole genome shotgun (WGS) entry which is preliminary data.</text>
</comment>
<dbReference type="EMBL" id="AMFJ01000654">
    <property type="protein sequence ID" value="EKE26830.1"/>
    <property type="molecule type" value="Genomic_DNA"/>
</dbReference>
<name>K2GU02_9BACT</name>
<protein>
    <submittedName>
        <fullName evidence="2">Uncharacterized protein</fullName>
    </submittedName>
</protein>
<evidence type="ECO:0000313" key="2">
    <source>
        <dbReference type="EMBL" id="EKE26830.1"/>
    </source>
</evidence>
<reference evidence="2" key="1">
    <citation type="journal article" date="2012" name="Science">
        <title>Fermentation, hydrogen, and sulfur metabolism in multiple uncultivated bacterial phyla.</title>
        <authorList>
            <person name="Wrighton K.C."/>
            <person name="Thomas B.C."/>
            <person name="Sharon I."/>
            <person name="Miller C.S."/>
            <person name="Castelle C.J."/>
            <person name="VerBerkmoes N.C."/>
            <person name="Wilkins M.J."/>
            <person name="Hettich R.L."/>
            <person name="Lipton M.S."/>
            <person name="Williams K.H."/>
            <person name="Long P.E."/>
            <person name="Banfield J.F."/>
        </authorList>
    </citation>
    <scope>NUCLEOTIDE SEQUENCE [LARGE SCALE GENOMIC DNA]</scope>
</reference>
<evidence type="ECO:0000256" key="1">
    <source>
        <dbReference type="SAM" id="Phobius"/>
    </source>
</evidence>
<keyword evidence="1" id="KW-0472">Membrane</keyword>
<dbReference type="AlphaFoldDB" id="K2GU02"/>
<keyword evidence="1" id="KW-0812">Transmembrane</keyword>